<evidence type="ECO:0000313" key="1">
    <source>
        <dbReference type="EMBL" id="CAG6660031.1"/>
    </source>
</evidence>
<dbReference type="AlphaFoldDB" id="A0A8D8S1A6"/>
<dbReference type="EMBL" id="HBUF01195901">
    <property type="protein sequence ID" value="CAG6660031.1"/>
    <property type="molecule type" value="Transcribed_RNA"/>
</dbReference>
<accession>A0A8D8S1A6</accession>
<proteinExistence type="predicted"/>
<name>A0A8D8S1A6_9HEMI</name>
<sequence length="104" mass="12070">MFAVYERVKQSCEGGLLFSRTCFVCFFFYKTCRFRCTSAPKKNRVGTPKLTNYFDSSKFFGYGLGECIVIPFSIKLTVWAREDFKKCQKPVLREKPVFLAKTTS</sequence>
<protein>
    <submittedName>
        <fullName evidence="1">Uncharacterized protein</fullName>
    </submittedName>
</protein>
<organism evidence="1">
    <name type="scientific">Cacopsylla melanoneura</name>
    <dbReference type="NCBI Taxonomy" id="428564"/>
    <lineage>
        <taxon>Eukaryota</taxon>
        <taxon>Metazoa</taxon>
        <taxon>Ecdysozoa</taxon>
        <taxon>Arthropoda</taxon>
        <taxon>Hexapoda</taxon>
        <taxon>Insecta</taxon>
        <taxon>Pterygota</taxon>
        <taxon>Neoptera</taxon>
        <taxon>Paraneoptera</taxon>
        <taxon>Hemiptera</taxon>
        <taxon>Sternorrhyncha</taxon>
        <taxon>Psylloidea</taxon>
        <taxon>Psyllidae</taxon>
        <taxon>Psyllinae</taxon>
        <taxon>Cacopsylla</taxon>
    </lineage>
</organism>
<reference evidence="1" key="1">
    <citation type="submission" date="2021-05" db="EMBL/GenBank/DDBJ databases">
        <authorList>
            <person name="Alioto T."/>
            <person name="Alioto T."/>
            <person name="Gomez Garrido J."/>
        </authorList>
    </citation>
    <scope>NUCLEOTIDE SEQUENCE</scope>
</reference>